<keyword evidence="4 9" id="KW-0812">Transmembrane</keyword>
<evidence type="ECO:0000256" key="4">
    <source>
        <dbReference type="ARBA" id="ARBA00022692"/>
    </source>
</evidence>
<evidence type="ECO:0000256" key="9">
    <source>
        <dbReference type="SAM" id="Phobius"/>
    </source>
</evidence>
<dbReference type="PANTHER" id="PTHR30607:SF2">
    <property type="entry name" value="POTASSIUM-TRANSPORTING ATPASE POTASSIUM-BINDING SUBUNIT"/>
    <property type="match status" value="1"/>
</dbReference>
<sequence length="130" mass="13189">MVLSGTAVAMAMPGQRAGMLNDGPHGLSEVLYAFTSAGNNNGSAFGGLTVNTVWYDTALGLAMLLGRFVPIVLVLALAGSLARQQAVPVTAGTLPTHRPLYAGLLLAVVLVVVGLTYFPALALGPLAEGV</sequence>
<feature type="transmembrane region" description="Helical" evidence="9">
    <location>
        <begin position="58"/>
        <end position="79"/>
    </location>
</feature>
<dbReference type="InterPro" id="IPR004623">
    <property type="entry name" value="KdpA"/>
</dbReference>
<accession>A0ABQ6JRG2</accession>
<evidence type="ECO:0000256" key="5">
    <source>
        <dbReference type="ARBA" id="ARBA00022958"/>
    </source>
</evidence>
<dbReference type="EMBL" id="BSUZ01000001">
    <property type="protein sequence ID" value="GMA89275.1"/>
    <property type="molecule type" value="Genomic_DNA"/>
</dbReference>
<reference evidence="11" key="1">
    <citation type="journal article" date="2019" name="Int. J. Syst. Evol. Microbiol.">
        <title>The Global Catalogue of Microorganisms (GCM) 10K type strain sequencing project: providing services to taxonomists for standard genome sequencing and annotation.</title>
        <authorList>
            <consortium name="The Broad Institute Genomics Platform"/>
            <consortium name="The Broad Institute Genome Sequencing Center for Infectious Disease"/>
            <person name="Wu L."/>
            <person name="Ma J."/>
        </authorList>
    </citation>
    <scope>NUCLEOTIDE SEQUENCE [LARGE SCALE GENOMIC DNA]</scope>
    <source>
        <strain evidence="11">NBRC 108730</strain>
    </source>
</reference>
<organism evidence="10 11">
    <name type="scientific">Angustibacter aerolatus</name>
    <dbReference type="NCBI Taxonomy" id="1162965"/>
    <lineage>
        <taxon>Bacteria</taxon>
        <taxon>Bacillati</taxon>
        <taxon>Actinomycetota</taxon>
        <taxon>Actinomycetes</taxon>
        <taxon>Kineosporiales</taxon>
        <taxon>Kineosporiaceae</taxon>
    </lineage>
</organism>
<keyword evidence="2" id="KW-1003">Cell membrane</keyword>
<keyword evidence="5" id="KW-0630">Potassium</keyword>
<keyword evidence="11" id="KW-1185">Reference proteome</keyword>
<feature type="transmembrane region" description="Helical" evidence="9">
    <location>
        <begin position="100"/>
        <end position="120"/>
    </location>
</feature>
<keyword evidence="6 9" id="KW-1133">Transmembrane helix</keyword>
<evidence type="ECO:0000313" key="10">
    <source>
        <dbReference type="EMBL" id="GMA89275.1"/>
    </source>
</evidence>
<evidence type="ECO:0000256" key="1">
    <source>
        <dbReference type="ARBA" id="ARBA00022448"/>
    </source>
</evidence>
<protein>
    <recommendedName>
        <fullName evidence="12">Potassium-transporting ATPase subunit KdpA</fullName>
    </recommendedName>
</protein>
<evidence type="ECO:0000256" key="7">
    <source>
        <dbReference type="ARBA" id="ARBA00023065"/>
    </source>
</evidence>
<comment type="caution">
    <text evidence="10">The sequence shown here is derived from an EMBL/GenBank/DDBJ whole genome shotgun (WGS) entry which is preliminary data.</text>
</comment>
<evidence type="ECO:0000256" key="2">
    <source>
        <dbReference type="ARBA" id="ARBA00022475"/>
    </source>
</evidence>
<dbReference type="Proteomes" id="UP001157017">
    <property type="component" value="Unassembled WGS sequence"/>
</dbReference>
<keyword evidence="7" id="KW-0406">Ion transport</keyword>
<evidence type="ECO:0000256" key="6">
    <source>
        <dbReference type="ARBA" id="ARBA00022989"/>
    </source>
</evidence>
<evidence type="ECO:0000256" key="3">
    <source>
        <dbReference type="ARBA" id="ARBA00022538"/>
    </source>
</evidence>
<evidence type="ECO:0000313" key="11">
    <source>
        <dbReference type="Proteomes" id="UP001157017"/>
    </source>
</evidence>
<keyword evidence="1" id="KW-0813">Transport</keyword>
<dbReference type="Pfam" id="PF03814">
    <property type="entry name" value="KdpA"/>
    <property type="match status" value="1"/>
</dbReference>
<name>A0ABQ6JRG2_9ACTN</name>
<evidence type="ECO:0000256" key="8">
    <source>
        <dbReference type="ARBA" id="ARBA00023136"/>
    </source>
</evidence>
<dbReference type="PANTHER" id="PTHR30607">
    <property type="entry name" value="POTASSIUM-TRANSPORTING ATPASE A CHAIN"/>
    <property type="match status" value="1"/>
</dbReference>
<proteinExistence type="predicted"/>
<evidence type="ECO:0008006" key="12">
    <source>
        <dbReference type="Google" id="ProtNLM"/>
    </source>
</evidence>
<keyword evidence="8 9" id="KW-0472">Membrane</keyword>
<keyword evidence="3" id="KW-0633">Potassium transport</keyword>
<gene>
    <name evidence="10" type="ORF">GCM10025868_45250</name>
</gene>